<proteinExistence type="predicted"/>
<keyword evidence="5" id="KW-1185">Reference proteome</keyword>
<evidence type="ECO:0000256" key="3">
    <source>
        <dbReference type="PROSITE-ProRule" id="PRU00023"/>
    </source>
</evidence>
<dbReference type="Pfam" id="PF13637">
    <property type="entry name" value="Ank_4"/>
    <property type="match status" value="1"/>
</dbReference>
<evidence type="ECO:0000313" key="5">
    <source>
        <dbReference type="Proteomes" id="UP000095280"/>
    </source>
</evidence>
<dbReference type="InterPro" id="IPR036770">
    <property type="entry name" value="Ankyrin_rpt-contain_sf"/>
</dbReference>
<keyword evidence="1" id="KW-0677">Repeat</keyword>
<dbReference type="Pfam" id="PF12796">
    <property type="entry name" value="Ank_2"/>
    <property type="match status" value="1"/>
</dbReference>
<evidence type="ECO:0000256" key="4">
    <source>
        <dbReference type="SAM" id="MobiDB-lite"/>
    </source>
</evidence>
<dbReference type="InterPro" id="IPR002110">
    <property type="entry name" value="Ankyrin_rpt"/>
</dbReference>
<dbReference type="Proteomes" id="UP000095280">
    <property type="component" value="Unplaced"/>
</dbReference>
<feature type="compositionally biased region" description="Low complexity" evidence="4">
    <location>
        <begin position="196"/>
        <end position="214"/>
    </location>
</feature>
<reference evidence="6" key="1">
    <citation type="submission" date="2016-11" db="UniProtKB">
        <authorList>
            <consortium name="WormBaseParasite"/>
        </authorList>
    </citation>
    <scope>IDENTIFICATION</scope>
</reference>
<feature type="repeat" description="ANK" evidence="3">
    <location>
        <begin position="25"/>
        <end position="57"/>
    </location>
</feature>
<dbReference type="WBParaSite" id="maker-uti_cns_0046050-snap-gene-0.8-mRNA-1">
    <property type="protein sequence ID" value="maker-uti_cns_0046050-snap-gene-0.8-mRNA-1"/>
    <property type="gene ID" value="maker-uti_cns_0046050-snap-gene-0.8"/>
</dbReference>
<name>A0A1I8J783_9PLAT</name>
<dbReference type="PROSITE" id="PS50088">
    <property type="entry name" value="ANK_REPEAT"/>
    <property type="match status" value="1"/>
</dbReference>
<evidence type="ECO:0000256" key="2">
    <source>
        <dbReference type="ARBA" id="ARBA00023043"/>
    </source>
</evidence>
<keyword evidence="2 3" id="KW-0040">ANK repeat</keyword>
<evidence type="ECO:0000256" key="1">
    <source>
        <dbReference type="ARBA" id="ARBA00022737"/>
    </source>
</evidence>
<protein>
    <submittedName>
        <fullName evidence="6">ANK_REP_REGION domain-containing protein</fullName>
    </submittedName>
</protein>
<organism evidence="5 6">
    <name type="scientific">Macrostomum lignano</name>
    <dbReference type="NCBI Taxonomy" id="282301"/>
    <lineage>
        <taxon>Eukaryota</taxon>
        <taxon>Metazoa</taxon>
        <taxon>Spiralia</taxon>
        <taxon>Lophotrochozoa</taxon>
        <taxon>Platyhelminthes</taxon>
        <taxon>Rhabditophora</taxon>
        <taxon>Macrostomorpha</taxon>
        <taxon>Macrostomida</taxon>
        <taxon>Macrostomidae</taxon>
        <taxon>Macrostomum</taxon>
    </lineage>
</organism>
<dbReference type="AlphaFoldDB" id="A0A1I8J783"/>
<sequence>EEKCRQKILDMLLAHGANPNYQDDAGRTALSYACELRHNDVVRLLVRYNVDPELPDCDGNTPLMHCALVGNDTGIGILIKCFRRLGLDIDRSNKEGFTAMLLAARFGFTECASLLALDGHASVTRTDPKFGRNAEQWARAQGCTTPEVAAFSPDVGLSGLGGGGAGGGGAGGGTSSHRRRILLRGPCRDDPIAVYPSPARGSGSGAARGSLSASMPARALQQQAGKADQRLTASGGGGDTDSDSDSSGSSDSDCSNRRRLPATLERDECSPPPSFGRRHHGGDSGGGQSAGTSMSTLDG</sequence>
<feature type="region of interest" description="Disordered" evidence="4">
    <location>
        <begin position="188"/>
        <end position="299"/>
    </location>
</feature>
<dbReference type="Gene3D" id="1.25.40.20">
    <property type="entry name" value="Ankyrin repeat-containing domain"/>
    <property type="match status" value="2"/>
</dbReference>
<dbReference type="SMART" id="SM00248">
    <property type="entry name" value="ANK"/>
    <property type="match status" value="3"/>
</dbReference>
<dbReference type="PANTHER" id="PTHR24173">
    <property type="entry name" value="ANKYRIN REPEAT CONTAINING"/>
    <property type="match status" value="1"/>
</dbReference>
<evidence type="ECO:0000313" key="6">
    <source>
        <dbReference type="WBParaSite" id="maker-uti_cns_0046050-snap-gene-0.8-mRNA-1"/>
    </source>
</evidence>
<dbReference type="SUPFAM" id="SSF48403">
    <property type="entry name" value="Ankyrin repeat"/>
    <property type="match status" value="1"/>
</dbReference>
<accession>A0A1I8J783</accession>
<dbReference type="PANTHER" id="PTHR24173:SF40">
    <property type="entry name" value="AGAP006757-PA"/>
    <property type="match status" value="1"/>
</dbReference>